<reference evidence="2 3" key="1">
    <citation type="submission" date="2019-05" db="EMBL/GenBank/DDBJ databases">
        <title>Another draft genome of Portunus trituberculatus and its Hox gene families provides insights of decapod evolution.</title>
        <authorList>
            <person name="Jeong J.-H."/>
            <person name="Song I."/>
            <person name="Kim S."/>
            <person name="Choi T."/>
            <person name="Kim D."/>
            <person name="Ryu S."/>
            <person name="Kim W."/>
        </authorList>
    </citation>
    <scope>NUCLEOTIDE SEQUENCE [LARGE SCALE GENOMIC DNA]</scope>
    <source>
        <tissue evidence="2">Muscle</tissue>
    </source>
</reference>
<keyword evidence="3" id="KW-1185">Reference proteome</keyword>
<dbReference type="EMBL" id="VSRR010006035">
    <property type="protein sequence ID" value="MPC43896.1"/>
    <property type="molecule type" value="Genomic_DNA"/>
</dbReference>
<feature type="compositionally biased region" description="Polar residues" evidence="1">
    <location>
        <begin position="71"/>
        <end position="82"/>
    </location>
</feature>
<feature type="compositionally biased region" description="Gly residues" evidence="1">
    <location>
        <begin position="38"/>
        <end position="56"/>
    </location>
</feature>
<dbReference type="Proteomes" id="UP000324222">
    <property type="component" value="Unassembled WGS sequence"/>
</dbReference>
<organism evidence="2 3">
    <name type="scientific">Portunus trituberculatus</name>
    <name type="common">Swimming crab</name>
    <name type="synonym">Neptunus trituberculatus</name>
    <dbReference type="NCBI Taxonomy" id="210409"/>
    <lineage>
        <taxon>Eukaryota</taxon>
        <taxon>Metazoa</taxon>
        <taxon>Ecdysozoa</taxon>
        <taxon>Arthropoda</taxon>
        <taxon>Crustacea</taxon>
        <taxon>Multicrustacea</taxon>
        <taxon>Malacostraca</taxon>
        <taxon>Eumalacostraca</taxon>
        <taxon>Eucarida</taxon>
        <taxon>Decapoda</taxon>
        <taxon>Pleocyemata</taxon>
        <taxon>Brachyura</taxon>
        <taxon>Eubrachyura</taxon>
        <taxon>Portunoidea</taxon>
        <taxon>Portunidae</taxon>
        <taxon>Portuninae</taxon>
        <taxon>Portunus</taxon>
    </lineage>
</organism>
<feature type="compositionally biased region" description="Basic and acidic residues" evidence="1">
    <location>
        <begin position="1"/>
        <end position="14"/>
    </location>
</feature>
<evidence type="ECO:0000313" key="2">
    <source>
        <dbReference type="EMBL" id="MPC43896.1"/>
    </source>
</evidence>
<protein>
    <submittedName>
        <fullName evidence="2">Uncharacterized protein</fullName>
    </submittedName>
</protein>
<dbReference type="AlphaFoldDB" id="A0A5B7FEW7"/>
<evidence type="ECO:0000313" key="3">
    <source>
        <dbReference type="Proteomes" id="UP000324222"/>
    </source>
</evidence>
<sequence length="159" mass="17510">MGRQRSERGRRVKEESEEEEGEGNKRRGMAVRAKEGQIQGGKHGGQAARGGGGRGVGGRRRRGTLVKPNLTWHSEGTLGASTQRRDTDHPASHTLPATTFAVKTNLQGQTRRCFTLCRASPSPLLDPNTHAPSLPAWLVKFSFNQEEKGREKEERKSKA</sequence>
<gene>
    <name evidence="2" type="ORF">E2C01_037551</name>
</gene>
<name>A0A5B7FEW7_PORTR</name>
<evidence type="ECO:0000256" key="1">
    <source>
        <dbReference type="SAM" id="MobiDB-lite"/>
    </source>
</evidence>
<comment type="caution">
    <text evidence="2">The sequence shown here is derived from an EMBL/GenBank/DDBJ whole genome shotgun (WGS) entry which is preliminary data.</text>
</comment>
<proteinExistence type="predicted"/>
<accession>A0A5B7FEW7</accession>
<feature type="region of interest" description="Disordered" evidence="1">
    <location>
        <begin position="1"/>
        <end position="93"/>
    </location>
</feature>